<dbReference type="EMBL" id="ML991784">
    <property type="protein sequence ID" value="KAF2236596.1"/>
    <property type="molecule type" value="Genomic_DNA"/>
</dbReference>
<organism evidence="2 3">
    <name type="scientific">Viridothelium virens</name>
    <name type="common">Speckled blister lichen</name>
    <name type="synonym">Trypethelium virens</name>
    <dbReference type="NCBI Taxonomy" id="1048519"/>
    <lineage>
        <taxon>Eukaryota</taxon>
        <taxon>Fungi</taxon>
        <taxon>Dikarya</taxon>
        <taxon>Ascomycota</taxon>
        <taxon>Pezizomycotina</taxon>
        <taxon>Dothideomycetes</taxon>
        <taxon>Dothideomycetes incertae sedis</taxon>
        <taxon>Trypetheliales</taxon>
        <taxon>Trypetheliaceae</taxon>
        <taxon>Viridothelium</taxon>
    </lineage>
</organism>
<reference evidence="2" key="1">
    <citation type="journal article" date="2020" name="Stud. Mycol.">
        <title>101 Dothideomycetes genomes: a test case for predicting lifestyles and emergence of pathogens.</title>
        <authorList>
            <person name="Haridas S."/>
            <person name="Albert R."/>
            <person name="Binder M."/>
            <person name="Bloem J."/>
            <person name="Labutti K."/>
            <person name="Salamov A."/>
            <person name="Andreopoulos B."/>
            <person name="Baker S."/>
            <person name="Barry K."/>
            <person name="Bills G."/>
            <person name="Bluhm B."/>
            <person name="Cannon C."/>
            <person name="Castanera R."/>
            <person name="Culley D."/>
            <person name="Daum C."/>
            <person name="Ezra D."/>
            <person name="Gonzalez J."/>
            <person name="Henrissat B."/>
            <person name="Kuo A."/>
            <person name="Liang C."/>
            <person name="Lipzen A."/>
            <person name="Lutzoni F."/>
            <person name="Magnuson J."/>
            <person name="Mondo S."/>
            <person name="Nolan M."/>
            <person name="Ohm R."/>
            <person name="Pangilinan J."/>
            <person name="Park H.-J."/>
            <person name="Ramirez L."/>
            <person name="Alfaro M."/>
            <person name="Sun H."/>
            <person name="Tritt A."/>
            <person name="Yoshinaga Y."/>
            <person name="Zwiers L.-H."/>
            <person name="Turgeon B."/>
            <person name="Goodwin S."/>
            <person name="Spatafora J."/>
            <person name="Crous P."/>
            <person name="Grigoriev I."/>
        </authorList>
    </citation>
    <scope>NUCLEOTIDE SEQUENCE</scope>
    <source>
        <strain evidence="2">Tuck. ex Michener</strain>
    </source>
</reference>
<evidence type="ECO:0000313" key="3">
    <source>
        <dbReference type="Proteomes" id="UP000800092"/>
    </source>
</evidence>
<gene>
    <name evidence="2" type="ORF">EV356DRAFT_62714</name>
</gene>
<feature type="region of interest" description="Disordered" evidence="1">
    <location>
        <begin position="16"/>
        <end position="39"/>
    </location>
</feature>
<protein>
    <submittedName>
        <fullName evidence="2">Uncharacterized protein</fullName>
    </submittedName>
</protein>
<evidence type="ECO:0000256" key="1">
    <source>
        <dbReference type="SAM" id="MobiDB-lite"/>
    </source>
</evidence>
<dbReference type="Proteomes" id="UP000800092">
    <property type="component" value="Unassembled WGS sequence"/>
</dbReference>
<dbReference type="AlphaFoldDB" id="A0A6A6HEN0"/>
<evidence type="ECO:0000313" key="2">
    <source>
        <dbReference type="EMBL" id="KAF2236596.1"/>
    </source>
</evidence>
<keyword evidence="3" id="KW-1185">Reference proteome</keyword>
<accession>A0A6A6HEN0</accession>
<name>A0A6A6HEN0_VIRVR</name>
<proteinExistence type="predicted"/>
<sequence length="109" mass="11658">MHFCMCSNMLHPFPRNPTSPPPSLRLSTKAFPSVARSPTPPHHLLACVRSLPSRCCPSTSAASPSTSLLGQWKPKKSLSPWMAMWPKLLGAPRPASIVGTNTGAGTRPS</sequence>